<feature type="transmembrane region" description="Helical" evidence="1">
    <location>
        <begin position="55"/>
        <end position="74"/>
    </location>
</feature>
<dbReference type="EMBL" id="CABVLI010000033">
    <property type="protein sequence ID" value="VVT08930.1"/>
    <property type="molecule type" value="Genomic_DNA"/>
</dbReference>
<sequence>MIKEAVASSAPAATIPVIWSVLGYSFPAGSMCVGLFTCFMVRLFITLDATGPKRWLLDGIVTGLSMVITAVWIVEHQVDLFAALGTGGMTGAVGAGVITFFKRRGQSAIDALDAALPGKPTIPPEITATLREIDKIP</sequence>
<keyword evidence="1" id="KW-0472">Membrane</keyword>
<keyword evidence="1" id="KW-1133">Transmembrane helix</keyword>
<organism evidence="2 3">
    <name type="scientific">Sphingomonas aurantiaca</name>
    <dbReference type="NCBI Taxonomy" id="185949"/>
    <lineage>
        <taxon>Bacteria</taxon>
        <taxon>Pseudomonadati</taxon>
        <taxon>Pseudomonadota</taxon>
        <taxon>Alphaproteobacteria</taxon>
        <taxon>Sphingomonadales</taxon>
        <taxon>Sphingomonadaceae</taxon>
        <taxon>Sphingomonas</taxon>
    </lineage>
</organism>
<evidence type="ECO:0008006" key="4">
    <source>
        <dbReference type="Google" id="ProtNLM"/>
    </source>
</evidence>
<dbReference type="Proteomes" id="UP000326857">
    <property type="component" value="Unassembled WGS sequence"/>
</dbReference>
<dbReference type="AlphaFoldDB" id="A0A5E7YQ45"/>
<name>A0A5E7YQ45_9SPHN</name>
<evidence type="ECO:0000313" key="3">
    <source>
        <dbReference type="Proteomes" id="UP000326857"/>
    </source>
</evidence>
<evidence type="ECO:0000313" key="2">
    <source>
        <dbReference type="EMBL" id="VVT08930.1"/>
    </source>
</evidence>
<keyword evidence="1" id="KW-0812">Transmembrane</keyword>
<proteinExistence type="predicted"/>
<gene>
    <name evidence="2" type="ORF">SPHINGO391_390247</name>
</gene>
<dbReference type="RefSeq" id="WP_151990465.1">
    <property type="nucleotide sequence ID" value="NZ_LR701528.1"/>
</dbReference>
<evidence type="ECO:0000256" key="1">
    <source>
        <dbReference type="SAM" id="Phobius"/>
    </source>
</evidence>
<protein>
    <recommendedName>
        <fullName evidence="4">Holin</fullName>
    </recommendedName>
</protein>
<accession>A0A5E7YQ45</accession>
<feature type="transmembrane region" description="Helical" evidence="1">
    <location>
        <begin position="17"/>
        <end position="43"/>
    </location>
</feature>
<reference evidence="2 3" key="1">
    <citation type="submission" date="2019-09" db="EMBL/GenBank/DDBJ databases">
        <authorList>
            <person name="Dittami M. S."/>
        </authorList>
    </citation>
    <scope>NUCLEOTIDE SEQUENCE [LARGE SCALE GENOMIC DNA]</scope>
    <source>
        <strain evidence="2">SPHINGO391</strain>
    </source>
</reference>
<feature type="transmembrane region" description="Helical" evidence="1">
    <location>
        <begin position="80"/>
        <end position="101"/>
    </location>
</feature>